<dbReference type="InterPro" id="IPR001537">
    <property type="entry name" value="SpoU_MeTrfase"/>
</dbReference>
<keyword evidence="3 6" id="KW-0808">Transferase</keyword>
<comment type="similarity">
    <text evidence="6">Belongs to the class IV-like SAM-binding methyltransferase superfamily. RNA methyltransferase TrmH family. TrmL subfamily.</text>
</comment>
<dbReference type="PIRSF" id="PIRSF029256">
    <property type="entry name" value="SpoU_TrmH_prd"/>
    <property type="match status" value="1"/>
</dbReference>
<evidence type="ECO:0000259" key="8">
    <source>
        <dbReference type="Pfam" id="PF00588"/>
    </source>
</evidence>
<dbReference type="AlphaFoldDB" id="A0A423PTQ2"/>
<comment type="function">
    <text evidence="6">Methylates the ribose at the nucleotide 34 wobble position in the two leucyl isoacceptors tRNA(Leu)(CmAA) and tRNA(Leu)(cmnm5UmAA). Catalyzes the methyl transfer from S-adenosyl-L-methionine to the 2'-OH of the wobble nucleotide.</text>
</comment>
<dbReference type="OrthoDB" id="9789043at2"/>
<dbReference type="GO" id="GO:0141098">
    <property type="term" value="F:tRNA (cytidine(34)-2'-O)-methyltransferase activity"/>
    <property type="evidence" value="ECO:0007669"/>
    <property type="project" value="RHEA"/>
</dbReference>
<comment type="catalytic activity">
    <reaction evidence="6">
        <text>5-carboxymethylaminomethyluridine(34) in tRNA(Leu) + S-adenosyl-L-methionine = 5-carboxymethylaminomethyl-2'-O-methyluridine(34) in tRNA(Leu) + S-adenosyl-L-homocysteine + H(+)</text>
        <dbReference type="Rhea" id="RHEA:43088"/>
        <dbReference type="Rhea" id="RHEA-COMP:10333"/>
        <dbReference type="Rhea" id="RHEA-COMP:10334"/>
        <dbReference type="ChEBI" id="CHEBI:15378"/>
        <dbReference type="ChEBI" id="CHEBI:57856"/>
        <dbReference type="ChEBI" id="CHEBI:59789"/>
        <dbReference type="ChEBI" id="CHEBI:74508"/>
        <dbReference type="ChEBI" id="CHEBI:74511"/>
        <dbReference type="EC" id="2.1.1.207"/>
    </reaction>
</comment>
<evidence type="ECO:0000256" key="3">
    <source>
        <dbReference type="ARBA" id="ARBA00022679"/>
    </source>
</evidence>
<dbReference type="GO" id="GO:0141102">
    <property type="term" value="F:tRNA (5-carboxymethylaminomethyluridine(34)-2'-O)-methyltransferase activity"/>
    <property type="evidence" value="ECO:0007669"/>
    <property type="project" value="RHEA"/>
</dbReference>
<feature type="binding site" evidence="6 7">
    <location>
        <position position="127"/>
    </location>
    <ligand>
        <name>S-adenosyl-L-methionine</name>
        <dbReference type="ChEBI" id="CHEBI:59789"/>
    </ligand>
</feature>
<dbReference type="GO" id="GO:0005737">
    <property type="term" value="C:cytoplasm"/>
    <property type="evidence" value="ECO:0007669"/>
    <property type="project" value="UniProtKB-SubCell"/>
</dbReference>
<dbReference type="InParanoid" id="A0A423PTQ2"/>
<evidence type="ECO:0000256" key="4">
    <source>
        <dbReference type="ARBA" id="ARBA00022691"/>
    </source>
</evidence>
<dbReference type="PANTHER" id="PTHR42971:SF1">
    <property type="entry name" value="TRNA (CYTIDINE(34)-2'-O)-METHYLTRANSFERASE"/>
    <property type="match status" value="1"/>
</dbReference>
<evidence type="ECO:0000256" key="2">
    <source>
        <dbReference type="ARBA" id="ARBA00022603"/>
    </source>
</evidence>
<keyword evidence="5 6" id="KW-0819">tRNA processing</keyword>
<proteinExistence type="inferred from homology"/>
<dbReference type="EC" id="2.1.1.207" evidence="6"/>
<feature type="domain" description="tRNA/rRNA methyltransferase SpoU type" evidence="8">
    <location>
        <begin position="1"/>
        <end position="138"/>
    </location>
</feature>
<evidence type="ECO:0000256" key="5">
    <source>
        <dbReference type="ARBA" id="ARBA00022694"/>
    </source>
</evidence>
<evidence type="ECO:0000256" key="6">
    <source>
        <dbReference type="HAMAP-Rule" id="MF_01885"/>
    </source>
</evidence>
<dbReference type="RefSeq" id="WP_123657964.1">
    <property type="nucleotide sequence ID" value="NZ_AYKG01000018.1"/>
</dbReference>
<organism evidence="9 10">
    <name type="scientific">Salinisphaera japonica YTM-1</name>
    <dbReference type="NCBI Taxonomy" id="1209778"/>
    <lineage>
        <taxon>Bacteria</taxon>
        <taxon>Pseudomonadati</taxon>
        <taxon>Pseudomonadota</taxon>
        <taxon>Gammaproteobacteria</taxon>
        <taxon>Salinisphaerales</taxon>
        <taxon>Salinisphaeraceae</taxon>
        <taxon>Salinisphaera</taxon>
    </lineage>
</organism>
<dbReference type="Pfam" id="PF00588">
    <property type="entry name" value="SpoU_methylase"/>
    <property type="match status" value="1"/>
</dbReference>
<comment type="subunit">
    <text evidence="6">Homodimer.</text>
</comment>
<accession>A0A423PTQ2</accession>
<dbReference type="PANTHER" id="PTHR42971">
    <property type="entry name" value="TRNA (CYTIDINE(34)-2'-O)-METHYLTRANSFERASE"/>
    <property type="match status" value="1"/>
</dbReference>
<protein>
    <recommendedName>
        <fullName evidence="6">tRNA (cytidine(34)-2'-O)-methyltransferase</fullName>
        <ecNumber evidence="6">2.1.1.207</ecNumber>
    </recommendedName>
    <alternativeName>
        <fullName evidence="6">tRNA (cytidine/uridine-2'-O-)-methyltransferase TrmL</fullName>
    </alternativeName>
</protein>
<keyword evidence="4 6" id="KW-0949">S-adenosyl-L-methionine</keyword>
<feature type="binding site" evidence="6 7">
    <location>
        <position position="119"/>
    </location>
    <ligand>
        <name>S-adenosyl-L-methionine</name>
        <dbReference type="ChEBI" id="CHEBI:59789"/>
    </ligand>
</feature>
<dbReference type="GO" id="GO:0003723">
    <property type="term" value="F:RNA binding"/>
    <property type="evidence" value="ECO:0007669"/>
    <property type="project" value="InterPro"/>
</dbReference>
<evidence type="ECO:0000313" key="10">
    <source>
        <dbReference type="Proteomes" id="UP000285310"/>
    </source>
</evidence>
<comment type="caution">
    <text evidence="9">The sequence shown here is derived from an EMBL/GenBank/DDBJ whole genome shotgun (WGS) entry which is preliminary data.</text>
</comment>
<sequence length="154" mass="17232">MHIVLHEPEIPPNTGNIIRLAANIGAELHLIHPLGFALDDRRLRRAGLDYHEFARVHEWANFDAWRAAHRDSRVLAATRHGDTRYDHIVYRADDALLFGCETRGLPAIRRETAGARIVLPMQPGNRSLNLSNSVAVIAFEAWRQLGFTGAAGID</sequence>
<keyword evidence="10" id="KW-1185">Reference proteome</keyword>
<dbReference type="HAMAP" id="MF_01885">
    <property type="entry name" value="tRNA_methyltr_TrmL"/>
    <property type="match status" value="1"/>
</dbReference>
<reference evidence="9 10" key="1">
    <citation type="submission" date="2013-10" db="EMBL/GenBank/DDBJ databases">
        <title>Salinisphaera japonica YTM-1 Genome Sequencing.</title>
        <authorList>
            <person name="Lai Q."/>
            <person name="Li C."/>
            <person name="Shao Z."/>
        </authorList>
    </citation>
    <scope>NUCLEOTIDE SEQUENCE [LARGE SCALE GENOMIC DNA]</scope>
    <source>
        <strain evidence="9 10">YTM-1</strain>
    </source>
</reference>
<feature type="binding site" evidence="6 7">
    <location>
        <position position="99"/>
    </location>
    <ligand>
        <name>S-adenosyl-L-methionine</name>
        <dbReference type="ChEBI" id="CHEBI:59789"/>
    </ligand>
</feature>
<gene>
    <name evidence="6" type="primary">trmL</name>
    <name evidence="9" type="ORF">SAJA_07195</name>
</gene>
<dbReference type="FunCoup" id="A0A423PTQ2">
    <property type="interactions" value="244"/>
</dbReference>
<comment type="caution">
    <text evidence="6">Lacks conserved residue(s) required for the propagation of feature annotation.</text>
</comment>
<dbReference type="InterPro" id="IPR029028">
    <property type="entry name" value="Alpha/beta_knot_MTases"/>
</dbReference>
<evidence type="ECO:0000256" key="7">
    <source>
        <dbReference type="PIRSR" id="PIRSR029256-1"/>
    </source>
</evidence>
<keyword evidence="1 6" id="KW-0963">Cytoplasm</keyword>
<dbReference type="Proteomes" id="UP000285310">
    <property type="component" value="Unassembled WGS sequence"/>
</dbReference>
<dbReference type="GO" id="GO:0042802">
    <property type="term" value="F:identical protein binding"/>
    <property type="evidence" value="ECO:0007669"/>
    <property type="project" value="UniProtKB-ARBA"/>
</dbReference>
<evidence type="ECO:0000256" key="1">
    <source>
        <dbReference type="ARBA" id="ARBA00022490"/>
    </source>
</evidence>
<dbReference type="InterPro" id="IPR029026">
    <property type="entry name" value="tRNA_m1G_MTases_N"/>
</dbReference>
<dbReference type="SUPFAM" id="SSF75217">
    <property type="entry name" value="alpha/beta knot"/>
    <property type="match status" value="1"/>
</dbReference>
<comment type="subcellular location">
    <subcellularLocation>
        <location evidence="6">Cytoplasm</location>
    </subcellularLocation>
</comment>
<dbReference type="GO" id="GO:0002130">
    <property type="term" value="P:wobble position ribose methylation"/>
    <property type="evidence" value="ECO:0007669"/>
    <property type="project" value="TreeGrafter"/>
</dbReference>
<dbReference type="CDD" id="cd18094">
    <property type="entry name" value="SpoU-like_TrmL"/>
    <property type="match status" value="1"/>
</dbReference>
<evidence type="ECO:0000313" key="9">
    <source>
        <dbReference type="EMBL" id="ROO28948.1"/>
    </source>
</evidence>
<comment type="catalytic activity">
    <reaction evidence="6">
        <text>cytidine(34) in tRNA + S-adenosyl-L-methionine = 2'-O-methylcytidine(34) in tRNA + S-adenosyl-L-homocysteine + H(+)</text>
        <dbReference type="Rhea" id="RHEA:43084"/>
        <dbReference type="Rhea" id="RHEA-COMP:10331"/>
        <dbReference type="Rhea" id="RHEA-COMP:10332"/>
        <dbReference type="ChEBI" id="CHEBI:15378"/>
        <dbReference type="ChEBI" id="CHEBI:57856"/>
        <dbReference type="ChEBI" id="CHEBI:59789"/>
        <dbReference type="ChEBI" id="CHEBI:74495"/>
        <dbReference type="ChEBI" id="CHEBI:82748"/>
        <dbReference type="EC" id="2.1.1.207"/>
    </reaction>
</comment>
<name>A0A423PTQ2_9GAMM</name>
<dbReference type="InterPro" id="IPR016914">
    <property type="entry name" value="TrmL"/>
</dbReference>
<dbReference type="Gene3D" id="3.40.1280.10">
    <property type="match status" value="1"/>
</dbReference>
<keyword evidence="2 6" id="KW-0489">Methyltransferase</keyword>
<dbReference type="FunFam" id="3.40.1280.10:FF:000002">
    <property type="entry name" value="Peptidylprolyl isomerase"/>
    <property type="match status" value="1"/>
</dbReference>
<dbReference type="EMBL" id="AYKG01000018">
    <property type="protein sequence ID" value="ROO28948.1"/>
    <property type="molecule type" value="Genomic_DNA"/>
</dbReference>